<evidence type="ECO:0000256" key="6">
    <source>
        <dbReference type="ARBA" id="ARBA00023180"/>
    </source>
</evidence>
<keyword evidence="6" id="KW-0325">Glycoprotein</keyword>
<gene>
    <name evidence="10" type="ORF">F3Y22_tig00006666pilonHSYRG00107</name>
</gene>
<dbReference type="InterPro" id="IPR036852">
    <property type="entry name" value="Peptidase_S8/S53_dom_sf"/>
</dbReference>
<protein>
    <submittedName>
        <fullName evidence="10">Subtilisin-like protease SBT5.3</fullName>
    </submittedName>
</protein>
<dbReference type="InterPro" id="IPR041469">
    <property type="entry name" value="Subtilisin-like_FN3"/>
</dbReference>
<dbReference type="GO" id="GO:0006508">
    <property type="term" value="P:proteolysis"/>
    <property type="evidence" value="ECO:0007669"/>
    <property type="project" value="UniProtKB-KW"/>
</dbReference>
<evidence type="ECO:0000256" key="1">
    <source>
        <dbReference type="ARBA" id="ARBA00011073"/>
    </source>
</evidence>
<organism evidence="10 11">
    <name type="scientific">Hibiscus syriacus</name>
    <name type="common">Rose of Sharon</name>
    <dbReference type="NCBI Taxonomy" id="106335"/>
    <lineage>
        <taxon>Eukaryota</taxon>
        <taxon>Viridiplantae</taxon>
        <taxon>Streptophyta</taxon>
        <taxon>Embryophyta</taxon>
        <taxon>Tracheophyta</taxon>
        <taxon>Spermatophyta</taxon>
        <taxon>Magnoliopsida</taxon>
        <taxon>eudicotyledons</taxon>
        <taxon>Gunneridae</taxon>
        <taxon>Pentapetalae</taxon>
        <taxon>rosids</taxon>
        <taxon>malvids</taxon>
        <taxon>Malvales</taxon>
        <taxon>Malvaceae</taxon>
        <taxon>Malvoideae</taxon>
        <taxon>Hibiscus</taxon>
    </lineage>
</organism>
<dbReference type="AlphaFoldDB" id="A0A6A3CBK2"/>
<dbReference type="EMBL" id="VEPZ02000355">
    <property type="protein sequence ID" value="KAE8726533.1"/>
    <property type="molecule type" value="Genomic_DNA"/>
</dbReference>
<dbReference type="Pfam" id="PF02225">
    <property type="entry name" value="PA"/>
    <property type="match status" value="1"/>
</dbReference>
<dbReference type="Gene3D" id="3.40.50.200">
    <property type="entry name" value="Peptidase S8/S53 domain"/>
    <property type="match status" value="2"/>
</dbReference>
<dbReference type="Gene3D" id="2.60.40.2310">
    <property type="match status" value="1"/>
</dbReference>
<keyword evidence="5" id="KW-0720">Serine protease</keyword>
<dbReference type="FunFam" id="3.50.30.30:FF:000005">
    <property type="entry name" value="subtilisin-like protease SBT1.5"/>
    <property type="match status" value="1"/>
</dbReference>
<comment type="similarity">
    <text evidence="1">Belongs to the peptidase S8 family.</text>
</comment>
<dbReference type="FunFam" id="3.30.70.80:FF:000002">
    <property type="entry name" value="Subtilisin-like protease SBT5.3"/>
    <property type="match status" value="1"/>
</dbReference>
<keyword evidence="3" id="KW-0732">Signal</keyword>
<evidence type="ECO:0000256" key="3">
    <source>
        <dbReference type="ARBA" id="ARBA00022729"/>
    </source>
</evidence>
<dbReference type="InterPro" id="IPR037045">
    <property type="entry name" value="S8pro/Inhibitor_I9_sf"/>
</dbReference>
<dbReference type="InterPro" id="IPR045051">
    <property type="entry name" value="SBT"/>
</dbReference>
<evidence type="ECO:0000256" key="5">
    <source>
        <dbReference type="ARBA" id="ARBA00022825"/>
    </source>
</evidence>
<dbReference type="SUPFAM" id="SSF52743">
    <property type="entry name" value="Subtilisin-like"/>
    <property type="match status" value="1"/>
</dbReference>
<dbReference type="Proteomes" id="UP000436088">
    <property type="component" value="Unassembled WGS sequence"/>
</dbReference>
<evidence type="ECO:0000259" key="9">
    <source>
        <dbReference type="Pfam" id="PF17766"/>
    </source>
</evidence>
<dbReference type="Pfam" id="PF17766">
    <property type="entry name" value="fn3_6"/>
    <property type="match status" value="1"/>
</dbReference>
<evidence type="ECO:0000256" key="2">
    <source>
        <dbReference type="ARBA" id="ARBA00022670"/>
    </source>
</evidence>
<feature type="domain" description="PA" evidence="7">
    <location>
        <begin position="344"/>
        <end position="425"/>
    </location>
</feature>
<evidence type="ECO:0000313" key="11">
    <source>
        <dbReference type="Proteomes" id="UP000436088"/>
    </source>
</evidence>
<keyword evidence="4" id="KW-0378">Hydrolase</keyword>
<evidence type="ECO:0000256" key="4">
    <source>
        <dbReference type="ARBA" id="ARBA00022801"/>
    </source>
</evidence>
<keyword evidence="2" id="KW-0645">Protease</keyword>
<evidence type="ECO:0000259" key="7">
    <source>
        <dbReference type="Pfam" id="PF02225"/>
    </source>
</evidence>
<sequence>MKSQNNTYAYLEINRKNRTELSENSQGQLVNDTEKHDHLRKSISENACNCRQKDEKNVRVYVVYLGGHSHGIESSSVDLDAVAESHYDFLGSFLGSHEHARESMFYSYTRHINGFAANLDDKVAAEIARHPKVISVFLNKGRKLHTTRSWEFLGLEQSGFVASNSIWNKARYGEDTIIGNLDTGVWSESKSFSDDGYGPIPSKWKGVRQNYKDVGFHCNRKLIGARCFNKGYAAIVGKLNSSFDTPRDKEGHGMHTLSTAGGNMVAKASVFSFGKGTAKVGSPRARVAAYKENPRPFSMIALQITVVASTMDREFSSIVVLRNNMRFKGQSLPAKVLPGKKFFPLISAADAKTLCQAGVIDPKKATGKILVCLRGQNVRVDKGQQAALAGAVGMILANNILTGNEIIFDAHLLPASHIQYTDGLAVLAYIYSTKQPMACITPAKTRIGKKPAPFMAAFSSKGPNTITPEILKPDITALDVSVIATYTEAAGPKNEAFDKRELSIVGLLKSLYPNWSPAAIKSAIITSATTLDNSHKPILNASYIKAGPIQLWSGTCITKPCHGSGTCLRLSRYGLPKISMHIGVQRNTDNTVLTETLKVLRINQSFQLQLPSITIPKLVRSISVTGTVKYVGSPGTYRAQVRKPIGISVYVKLKMLKFKKVGEEKTFKVTLKVNKARAVKEYVFGQLIWSDLVHYVRSPIVVKAA</sequence>
<accession>A0A6A3CBK2</accession>
<name>A0A6A3CBK2_HIBSY</name>
<proteinExistence type="inferred from homology"/>
<dbReference type="InterPro" id="IPR010259">
    <property type="entry name" value="S8pro/Inhibitor_I9"/>
</dbReference>
<dbReference type="Gene3D" id="3.30.70.80">
    <property type="entry name" value="Peptidase S8 propeptide/proteinase inhibitor I9"/>
    <property type="match status" value="1"/>
</dbReference>
<dbReference type="InterPro" id="IPR003137">
    <property type="entry name" value="PA_domain"/>
</dbReference>
<dbReference type="Gene3D" id="3.50.30.30">
    <property type="match status" value="1"/>
</dbReference>
<reference evidence="10" key="1">
    <citation type="submission" date="2019-09" db="EMBL/GenBank/DDBJ databases">
        <title>Draft genome information of white flower Hibiscus syriacus.</title>
        <authorList>
            <person name="Kim Y.-M."/>
        </authorList>
    </citation>
    <scope>NUCLEOTIDE SEQUENCE [LARGE SCALE GENOMIC DNA]</scope>
    <source>
        <strain evidence="10">YM2019G1</strain>
    </source>
</reference>
<dbReference type="SUPFAM" id="SSF52025">
    <property type="entry name" value="PA domain"/>
    <property type="match status" value="1"/>
</dbReference>
<comment type="caution">
    <text evidence="10">The sequence shown here is derived from an EMBL/GenBank/DDBJ whole genome shotgun (WGS) entry which is preliminary data.</text>
</comment>
<keyword evidence="11" id="KW-1185">Reference proteome</keyword>
<dbReference type="PANTHER" id="PTHR10795">
    <property type="entry name" value="PROPROTEIN CONVERTASE SUBTILISIN/KEXIN"/>
    <property type="match status" value="1"/>
</dbReference>
<feature type="domain" description="Subtilisin-like protease fibronectin type-III" evidence="9">
    <location>
        <begin position="608"/>
        <end position="702"/>
    </location>
</feature>
<dbReference type="Pfam" id="PF05922">
    <property type="entry name" value="Inhibitor_I9"/>
    <property type="match status" value="1"/>
</dbReference>
<evidence type="ECO:0000259" key="8">
    <source>
        <dbReference type="Pfam" id="PF05922"/>
    </source>
</evidence>
<dbReference type="GO" id="GO:0004252">
    <property type="term" value="F:serine-type endopeptidase activity"/>
    <property type="evidence" value="ECO:0007669"/>
    <property type="project" value="InterPro"/>
</dbReference>
<feature type="domain" description="Inhibitor I9" evidence="8">
    <location>
        <begin position="60"/>
        <end position="145"/>
    </location>
</feature>
<dbReference type="InterPro" id="IPR046450">
    <property type="entry name" value="PA_dom_sf"/>
</dbReference>
<evidence type="ECO:0000313" key="10">
    <source>
        <dbReference type="EMBL" id="KAE8726533.1"/>
    </source>
</evidence>